<feature type="compositionally biased region" description="Low complexity" evidence="1">
    <location>
        <begin position="830"/>
        <end position="849"/>
    </location>
</feature>
<feature type="compositionally biased region" description="Low complexity" evidence="1">
    <location>
        <begin position="370"/>
        <end position="383"/>
    </location>
</feature>
<feature type="compositionally biased region" description="Low complexity" evidence="1">
    <location>
        <begin position="893"/>
        <end position="905"/>
    </location>
</feature>
<feature type="compositionally biased region" description="Low complexity" evidence="1">
    <location>
        <begin position="262"/>
        <end position="303"/>
    </location>
</feature>
<feature type="compositionally biased region" description="Polar residues" evidence="1">
    <location>
        <begin position="553"/>
        <end position="596"/>
    </location>
</feature>
<feature type="compositionally biased region" description="Low complexity" evidence="1">
    <location>
        <begin position="23"/>
        <end position="57"/>
    </location>
</feature>
<feature type="region of interest" description="Disordered" evidence="1">
    <location>
        <begin position="73"/>
        <end position="418"/>
    </location>
</feature>
<feature type="compositionally biased region" description="Low complexity" evidence="1">
    <location>
        <begin position="915"/>
        <end position="931"/>
    </location>
</feature>
<feature type="compositionally biased region" description="Pro residues" evidence="1">
    <location>
        <begin position="238"/>
        <end position="254"/>
    </location>
</feature>
<feature type="compositionally biased region" description="Pro residues" evidence="1">
    <location>
        <begin position="932"/>
        <end position="942"/>
    </location>
</feature>
<evidence type="ECO:0000313" key="3">
    <source>
        <dbReference type="Proteomes" id="UP001498398"/>
    </source>
</evidence>
<feature type="compositionally biased region" description="Low complexity" evidence="1">
    <location>
        <begin position="505"/>
        <end position="520"/>
    </location>
</feature>
<accession>A0ABR1K8J0</accession>
<feature type="compositionally biased region" description="Low complexity" evidence="1">
    <location>
        <begin position="604"/>
        <end position="622"/>
    </location>
</feature>
<feature type="compositionally biased region" description="Low complexity" evidence="1">
    <location>
        <begin position="757"/>
        <end position="781"/>
    </location>
</feature>
<feature type="compositionally biased region" description="Polar residues" evidence="1">
    <location>
        <begin position="336"/>
        <end position="348"/>
    </location>
</feature>
<reference evidence="2 3" key="1">
    <citation type="submission" date="2024-01" db="EMBL/GenBank/DDBJ databases">
        <title>A draft genome for the cacao thread blight pathogen Marasmiellus scandens.</title>
        <authorList>
            <person name="Baruah I.K."/>
            <person name="Leung J."/>
            <person name="Bukari Y."/>
            <person name="Amoako-Attah I."/>
            <person name="Meinhardt L.W."/>
            <person name="Bailey B.A."/>
            <person name="Cohen S.P."/>
        </authorList>
    </citation>
    <scope>NUCLEOTIDE SEQUENCE [LARGE SCALE GENOMIC DNA]</scope>
    <source>
        <strain evidence="2 3">GH-19</strain>
    </source>
</reference>
<feature type="compositionally biased region" description="Polar residues" evidence="1">
    <location>
        <begin position="812"/>
        <end position="828"/>
    </location>
</feature>
<name>A0ABR1K8J0_9AGAR</name>
<feature type="region of interest" description="Disordered" evidence="1">
    <location>
        <begin position="756"/>
        <end position="781"/>
    </location>
</feature>
<dbReference type="Proteomes" id="UP001498398">
    <property type="component" value="Unassembled WGS sequence"/>
</dbReference>
<feature type="region of interest" description="Disordered" evidence="1">
    <location>
        <begin position="812"/>
        <end position="1041"/>
    </location>
</feature>
<feature type="region of interest" description="Disordered" evidence="1">
    <location>
        <begin position="1053"/>
        <end position="1102"/>
    </location>
</feature>
<feature type="compositionally biased region" description="Polar residues" evidence="1">
    <location>
        <begin position="1003"/>
        <end position="1012"/>
    </location>
</feature>
<comment type="caution">
    <text evidence="2">The sequence shown here is derived from an EMBL/GenBank/DDBJ whole genome shotgun (WGS) entry which is preliminary data.</text>
</comment>
<feature type="compositionally biased region" description="Low complexity" evidence="1">
    <location>
        <begin position="88"/>
        <end position="109"/>
    </location>
</feature>
<feature type="compositionally biased region" description="Low complexity" evidence="1">
    <location>
        <begin position="1031"/>
        <end position="1041"/>
    </location>
</feature>
<dbReference type="EMBL" id="JBANRG010000002">
    <property type="protein sequence ID" value="KAK7471196.1"/>
    <property type="molecule type" value="Genomic_DNA"/>
</dbReference>
<feature type="compositionally biased region" description="Polar residues" evidence="1">
    <location>
        <begin position="76"/>
        <end position="87"/>
    </location>
</feature>
<feature type="compositionally biased region" description="Polar residues" evidence="1">
    <location>
        <begin position="521"/>
        <end position="544"/>
    </location>
</feature>
<feature type="compositionally biased region" description="Polar residues" evidence="1">
    <location>
        <begin position="878"/>
        <end position="892"/>
    </location>
</feature>
<feature type="region of interest" description="Disordered" evidence="1">
    <location>
        <begin position="1"/>
        <end position="58"/>
    </location>
</feature>
<evidence type="ECO:0000256" key="1">
    <source>
        <dbReference type="SAM" id="MobiDB-lite"/>
    </source>
</evidence>
<keyword evidence="3" id="KW-1185">Reference proteome</keyword>
<feature type="compositionally biased region" description="Polar residues" evidence="1">
    <location>
        <begin position="173"/>
        <end position="190"/>
    </location>
</feature>
<proteinExistence type="predicted"/>
<evidence type="ECO:0000313" key="2">
    <source>
        <dbReference type="EMBL" id="KAK7471196.1"/>
    </source>
</evidence>
<organism evidence="2 3">
    <name type="scientific">Marasmiellus scandens</name>
    <dbReference type="NCBI Taxonomy" id="2682957"/>
    <lineage>
        <taxon>Eukaryota</taxon>
        <taxon>Fungi</taxon>
        <taxon>Dikarya</taxon>
        <taxon>Basidiomycota</taxon>
        <taxon>Agaricomycotina</taxon>
        <taxon>Agaricomycetes</taxon>
        <taxon>Agaricomycetidae</taxon>
        <taxon>Agaricales</taxon>
        <taxon>Marasmiineae</taxon>
        <taxon>Omphalotaceae</taxon>
        <taxon>Marasmiellus</taxon>
    </lineage>
</organism>
<gene>
    <name evidence="2" type="ORF">VKT23_002606</name>
</gene>
<protein>
    <submittedName>
        <fullName evidence="2">Uncharacterized protein</fullName>
    </submittedName>
</protein>
<feature type="compositionally biased region" description="Low complexity" evidence="1">
    <location>
        <begin position="191"/>
        <end position="211"/>
    </location>
</feature>
<feature type="compositionally biased region" description="Polar residues" evidence="1">
    <location>
        <begin position="384"/>
        <end position="409"/>
    </location>
</feature>
<feature type="region of interest" description="Disordered" evidence="1">
    <location>
        <begin position="497"/>
        <end position="630"/>
    </location>
</feature>
<feature type="compositionally biased region" description="Low complexity" evidence="1">
    <location>
        <begin position="943"/>
        <end position="997"/>
    </location>
</feature>
<sequence>MSKIERYNVQPSLGVSNPSPPYSESASNLNVSSSSGTVTASTATTTVTTTTPTSTGGMTFAQRLYASALPTKCVLPTQSPGTPQSQVSGPSRPGSASSNASGSRLSASSVEFETLRGSASPPIPEDSVYSGPEQSIYRNPVAQRPGQNRPAGARLPGRSASATASVGRVSPITEGTSLNGPHRTQSYQAGTSHASSPSASSRPRPTSMASTNTVTNVIKPYEFSPPDPEPPEVVTVLRPPPQSPSMPVPTPGMPSPMLSEVSPTAPLLPLKPTSPPLQQQIQNINSSMQGQSQGMTSPSPGSSVGHGQGASSGMNVGPHPQSPTPSTHSFSMAGASPTSVGTQNSYGQPASPGQGIHAGSVNGSLNAAHQQIQSQSQMQAPIQTPMQAQTHVQSPMQVPMHQQQPSSNWGAPMTPNAPVQTYMQAPVQQQQPSSNGSIWGAPVKPNAPVQMQTQQPSSSGSIWGTPHTHNTISANMAPTQTQQSSGSFFSSFWGKPVNRPPLHAQQSSQSSVHSMSHPSHLASSPAVQQNHVHQSYLPNASQPQAPAHMSPAHQAQHNPSGLQIGNNSQSLLPSTQGVSSPPLAPNQNANGQTMTANGIPAYGTQMSPQTPSFSQQTQIPSTNVNSPPSAASAIAGQLGRFAARVAANYAKRTVMALVPNILSGLAAAVLPSDLIQSVSDSLGNLDLTNTGIDPSQLQAAFQGSPQVDYQSIINQMQQLQQSAGNNSAGVAQNQSSNSGVNYNAIIHALTKISQAVQSQGQTGGNHQSQGQGQMSNMQHQQNVSTGGFMNQQAQIHHQVPVQQGISPAATQQNFQSQTPMHNPTQPVHTQIPQHQSQVQPQYHPQQQTNPPRPSNVMHQQMQAQYHPPHQATPPRPPNTNSQQQSYHPNANIPQQPQYHPQQQANPPRPPNTVSSQQQAYHANANAPQQQPYRPPQQQPHHPPNASSQQQTYQSPQQQQQQSYPESQSQTDYQQQQSYPQDQDQYQDPNQYQDQSQYTLPDSGYQNQDQNAFSPDGLPNYSDQSNPGYETQDGQQSSQSQDFGLSSLADSFQNMMNNFGNTGSGGDGNTAFGDSGFGQPSYGDPNSDDVSPPAFSEMDPNAMGMGNLDGSFASVSVSETDMTFVDGSGGGFEFSSETITATLGSDVFTETMMSLGDGNYTTVTELSYSAT</sequence>